<reference evidence="5" key="1">
    <citation type="submission" date="2025-08" db="UniProtKB">
        <authorList>
            <consortium name="RefSeq"/>
        </authorList>
    </citation>
    <scope>IDENTIFICATION</scope>
</reference>
<sequence>MTSSGRRNPKRGRDVRAKSTTKLGETDAIATPDGAVIDYTRSYARFAQRPRGGADGEHPGEPIVPAAISASTDPKPDGGRINDALYRLANCAPSYKLLGGRHVVGAYTLKAERRKLQRAFTCTVCDRSFGYKHVLQKHQRIHRGERPYRYVRGQVRGER</sequence>
<dbReference type="SMART" id="SM00355">
    <property type="entry name" value="ZnF_C2H2"/>
    <property type="match status" value="1"/>
</dbReference>
<keyword evidence="1" id="KW-0862">Zinc</keyword>
<dbReference type="InterPro" id="IPR036236">
    <property type="entry name" value="Znf_C2H2_sf"/>
</dbReference>
<dbReference type="PROSITE" id="PS50157">
    <property type="entry name" value="ZINC_FINGER_C2H2_2"/>
    <property type="match status" value="1"/>
</dbReference>
<keyword evidence="1" id="KW-0863">Zinc-finger</keyword>
<dbReference type="PROSITE" id="PS00028">
    <property type="entry name" value="ZINC_FINGER_C2H2_1"/>
    <property type="match status" value="1"/>
</dbReference>
<keyword evidence="1" id="KW-0479">Metal-binding</keyword>
<name>A0ABM1EWZ6_PRICU</name>
<feature type="domain" description="C2H2-type" evidence="3">
    <location>
        <begin position="120"/>
        <end position="147"/>
    </location>
</feature>
<feature type="region of interest" description="Disordered" evidence="2">
    <location>
        <begin position="1"/>
        <end position="27"/>
    </location>
</feature>
<dbReference type="GeneID" id="106816608"/>
<evidence type="ECO:0000313" key="5">
    <source>
        <dbReference type="RefSeq" id="XP_014676717.1"/>
    </source>
</evidence>
<feature type="region of interest" description="Disordered" evidence="2">
    <location>
        <begin position="48"/>
        <end position="76"/>
    </location>
</feature>
<protein>
    <submittedName>
        <fullName evidence="5">Zinc finger protein 497-like</fullName>
    </submittedName>
</protein>
<gene>
    <name evidence="5" type="primary">LOC106816608</name>
</gene>
<dbReference type="InterPro" id="IPR013087">
    <property type="entry name" value="Znf_C2H2_type"/>
</dbReference>
<dbReference type="Proteomes" id="UP000695022">
    <property type="component" value="Unplaced"/>
</dbReference>
<dbReference type="SUPFAM" id="SSF57667">
    <property type="entry name" value="beta-beta-alpha zinc fingers"/>
    <property type="match status" value="1"/>
</dbReference>
<evidence type="ECO:0000256" key="1">
    <source>
        <dbReference type="PROSITE-ProRule" id="PRU00042"/>
    </source>
</evidence>
<evidence type="ECO:0000256" key="2">
    <source>
        <dbReference type="SAM" id="MobiDB-lite"/>
    </source>
</evidence>
<accession>A0ABM1EWZ6</accession>
<evidence type="ECO:0000313" key="4">
    <source>
        <dbReference type="Proteomes" id="UP000695022"/>
    </source>
</evidence>
<keyword evidence="4" id="KW-1185">Reference proteome</keyword>
<proteinExistence type="predicted"/>
<dbReference type="RefSeq" id="XP_014676717.1">
    <property type="nucleotide sequence ID" value="XM_014821231.1"/>
</dbReference>
<organism evidence="4 5">
    <name type="scientific">Priapulus caudatus</name>
    <name type="common">Priapulid worm</name>
    <dbReference type="NCBI Taxonomy" id="37621"/>
    <lineage>
        <taxon>Eukaryota</taxon>
        <taxon>Metazoa</taxon>
        <taxon>Ecdysozoa</taxon>
        <taxon>Scalidophora</taxon>
        <taxon>Priapulida</taxon>
        <taxon>Priapulimorpha</taxon>
        <taxon>Priapulimorphida</taxon>
        <taxon>Priapulidae</taxon>
        <taxon>Priapulus</taxon>
    </lineage>
</organism>
<evidence type="ECO:0000259" key="3">
    <source>
        <dbReference type="PROSITE" id="PS50157"/>
    </source>
</evidence>
<dbReference type="Gene3D" id="3.30.160.60">
    <property type="entry name" value="Classic Zinc Finger"/>
    <property type="match status" value="1"/>
</dbReference>